<dbReference type="Proteomes" id="UP000199614">
    <property type="component" value="Unassembled WGS sequence"/>
</dbReference>
<evidence type="ECO:0000313" key="1">
    <source>
        <dbReference type="EMBL" id="SFO52116.1"/>
    </source>
</evidence>
<dbReference type="AlphaFoldDB" id="A0A1I5HW47"/>
<organism evidence="1 2">
    <name type="scientific">Pseudonocardia ammonioxydans</name>
    <dbReference type="NCBI Taxonomy" id="260086"/>
    <lineage>
        <taxon>Bacteria</taxon>
        <taxon>Bacillati</taxon>
        <taxon>Actinomycetota</taxon>
        <taxon>Actinomycetes</taxon>
        <taxon>Pseudonocardiales</taxon>
        <taxon>Pseudonocardiaceae</taxon>
        <taxon>Pseudonocardia</taxon>
    </lineage>
</organism>
<dbReference type="PANTHER" id="PTHR40267:SF1">
    <property type="entry name" value="BLR3294 PROTEIN"/>
    <property type="match status" value="1"/>
</dbReference>
<dbReference type="EMBL" id="FOUY01000076">
    <property type="protein sequence ID" value="SFO52116.1"/>
    <property type="molecule type" value="Genomic_DNA"/>
</dbReference>
<name>A0A1I5HW47_PSUAM</name>
<dbReference type="PANTHER" id="PTHR40267">
    <property type="entry name" value="BLR3294 PROTEIN"/>
    <property type="match status" value="1"/>
</dbReference>
<dbReference type="InterPro" id="IPR053714">
    <property type="entry name" value="Iso_Racemase_Enz_sf"/>
</dbReference>
<dbReference type="InterPro" id="IPR026286">
    <property type="entry name" value="MaiA/AMDase"/>
</dbReference>
<sequence>MTTTMLAVVEQLQELGARRLTVITPYPPALDAIEHQYLRDNGFEVLAAAGQSTSDGFAISLADPADIAELARRTWDPTSDALLLICMNWPAYAATAALEDLGAPVVTSHGATLRALRRRIAQDGRRAASDG</sequence>
<dbReference type="GO" id="GO:0016853">
    <property type="term" value="F:isomerase activity"/>
    <property type="evidence" value="ECO:0007669"/>
    <property type="project" value="UniProtKB-KW"/>
</dbReference>
<dbReference type="Pfam" id="PF17645">
    <property type="entry name" value="Amdase"/>
    <property type="match status" value="1"/>
</dbReference>
<accession>A0A1I5HW47</accession>
<protein>
    <submittedName>
        <fullName evidence="1">Maleate isomerase</fullName>
    </submittedName>
</protein>
<evidence type="ECO:0000313" key="2">
    <source>
        <dbReference type="Proteomes" id="UP000199614"/>
    </source>
</evidence>
<reference evidence="1 2" key="1">
    <citation type="submission" date="2016-10" db="EMBL/GenBank/DDBJ databases">
        <authorList>
            <person name="de Groot N.N."/>
        </authorList>
    </citation>
    <scope>NUCLEOTIDE SEQUENCE [LARGE SCALE GENOMIC DNA]</scope>
    <source>
        <strain evidence="1 2">CGMCC 4.1877</strain>
    </source>
</reference>
<dbReference type="Gene3D" id="3.40.50.12500">
    <property type="match status" value="1"/>
</dbReference>
<keyword evidence="2" id="KW-1185">Reference proteome</keyword>
<keyword evidence="1" id="KW-0413">Isomerase</keyword>
<dbReference type="STRING" id="260086.SAMN05216207_107615"/>
<gene>
    <name evidence="1" type="ORF">SAMN05216207_107615</name>
</gene>
<proteinExistence type="predicted"/>
<dbReference type="OrthoDB" id="483160at2"/>